<dbReference type="EMBL" id="PDHH01000008">
    <property type="protein sequence ID" value="PSM51410.1"/>
    <property type="molecule type" value="Genomic_DNA"/>
</dbReference>
<organism evidence="2 3">
    <name type="scientific">Campylobacter blaseri</name>
    <dbReference type="NCBI Taxonomy" id="2042961"/>
    <lineage>
        <taxon>Bacteria</taxon>
        <taxon>Pseudomonadati</taxon>
        <taxon>Campylobacterota</taxon>
        <taxon>Epsilonproteobacteria</taxon>
        <taxon>Campylobacterales</taxon>
        <taxon>Campylobacteraceae</taxon>
        <taxon>Campylobacter</taxon>
    </lineage>
</organism>
<keyword evidence="1" id="KW-0812">Transmembrane</keyword>
<feature type="transmembrane region" description="Helical" evidence="1">
    <location>
        <begin position="107"/>
        <end position="127"/>
    </location>
</feature>
<dbReference type="AlphaFoldDB" id="A0A2P8QYT5"/>
<reference evidence="3" key="1">
    <citation type="submission" date="2017-10" db="EMBL/GenBank/DDBJ databases">
        <title>Campylobacter species from seals.</title>
        <authorList>
            <person name="Gilbert M.J."/>
            <person name="Zomer A.L."/>
            <person name="Timmerman A.J."/>
            <person name="Duim B."/>
            <person name="Wagenaar J.A."/>
        </authorList>
    </citation>
    <scope>NUCLEOTIDE SEQUENCE [LARGE SCALE GENOMIC DNA]</scope>
    <source>
        <strain evidence="3">17S00004-5</strain>
    </source>
</reference>
<evidence type="ECO:0000313" key="3">
    <source>
        <dbReference type="Proteomes" id="UP000240535"/>
    </source>
</evidence>
<feature type="transmembrane region" description="Helical" evidence="1">
    <location>
        <begin position="139"/>
        <end position="160"/>
    </location>
</feature>
<protein>
    <submittedName>
        <fullName evidence="2">Uncharacterized protein</fullName>
    </submittedName>
</protein>
<gene>
    <name evidence="2" type="ORF">CQ405_08455</name>
</gene>
<name>A0A2P8QYT5_9BACT</name>
<dbReference type="Proteomes" id="UP000240535">
    <property type="component" value="Unassembled WGS sequence"/>
</dbReference>
<feature type="transmembrane region" description="Helical" evidence="1">
    <location>
        <begin position="190"/>
        <end position="211"/>
    </location>
</feature>
<dbReference type="OrthoDB" id="9810382at2"/>
<feature type="transmembrane region" description="Helical" evidence="1">
    <location>
        <begin position="372"/>
        <end position="393"/>
    </location>
</feature>
<dbReference type="RefSeq" id="WP_106872658.1">
    <property type="nucleotide sequence ID" value="NZ_CP053841.1"/>
</dbReference>
<feature type="transmembrane region" description="Helical" evidence="1">
    <location>
        <begin position="258"/>
        <end position="277"/>
    </location>
</feature>
<keyword evidence="1" id="KW-1133">Transmembrane helix</keyword>
<feature type="transmembrane region" description="Helical" evidence="1">
    <location>
        <begin position="232"/>
        <end position="252"/>
    </location>
</feature>
<feature type="transmembrane region" description="Helical" evidence="1">
    <location>
        <begin position="284"/>
        <end position="304"/>
    </location>
</feature>
<keyword evidence="1" id="KW-0472">Membrane</keyword>
<proteinExistence type="predicted"/>
<evidence type="ECO:0000313" key="2">
    <source>
        <dbReference type="EMBL" id="PSM51410.1"/>
    </source>
</evidence>
<feature type="transmembrane region" description="Helical" evidence="1">
    <location>
        <begin position="27"/>
        <end position="51"/>
    </location>
</feature>
<accession>A0A2P8QYT5</accession>
<keyword evidence="3" id="KW-1185">Reference proteome</keyword>
<evidence type="ECO:0000256" key="1">
    <source>
        <dbReference type="SAM" id="Phobius"/>
    </source>
</evidence>
<comment type="caution">
    <text evidence="2">The sequence shown here is derived from an EMBL/GenBank/DDBJ whole genome shotgun (WGS) entry which is preliminary data.</text>
</comment>
<feature type="transmembrane region" description="Helical" evidence="1">
    <location>
        <begin position="328"/>
        <end position="351"/>
    </location>
</feature>
<feature type="transmembrane region" description="Helical" evidence="1">
    <location>
        <begin position="72"/>
        <end position="95"/>
    </location>
</feature>
<sequence>MDNLPIVLNALRDPAGVPFYPVVFQGLYILTWALHIAFVLLALGGMGLSLFGQTKKNASENWNLLTSHMVQISKVSVSVLIVLGVAPLLFTQVIYDPNWYVTNTLSGLWVAAFIYIMVFGYSIWYWFASANKKDSKNALFIGAVAFALMVFGGILMHAFAYESIQPEQWMNWYAPNGIIDDSGTILKIDIVRLAFMVSLAVPVLGIFLLNYRDYMSKKEGMKSDYLEFVGNMGKKLGVVGFLISAVLFVVWMLKEGLLFNPLSLAIVVCVLVLLYMIIGVKNSYYTTIVLVVAALLISGLREYIRYSIMIDLDYNIYNYTVNTDWPSVIMFLLTFVFVGFSGVIFLLTLAWKAGRKQGLYESDAVDHKLGNITIGITITWMVVFLAWGLYIVFKNSL</sequence>